<evidence type="ECO:0000313" key="13">
    <source>
        <dbReference type="EMBL" id="GIO32890.1"/>
    </source>
</evidence>
<evidence type="ECO:0000256" key="2">
    <source>
        <dbReference type="ARBA" id="ARBA00008697"/>
    </source>
</evidence>
<dbReference type="EMBL" id="BORQ01000005">
    <property type="protein sequence ID" value="GIO32890.1"/>
    <property type="molecule type" value="Genomic_DNA"/>
</dbReference>
<comment type="subunit">
    <text evidence="3">The complex is composed of two ATP-binding proteins (HrtA), two transmembrane proteins (HrtB) and a solute-binding protein.</text>
</comment>
<feature type="transmembrane region" description="Helical" evidence="11">
    <location>
        <begin position="339"/>
        <end position="359"/>
    </location>
</feature>
<sequence>MYLAIREMRFAKVRYSLIAIIMLLVAFLVLFVTGLARGLAYDNAASIQNMDATHFIMEKDSNHRFTRSQLSGQVLVQAGSIAGQQNVQPLGVKMTTMTAEGTAGKLDVTLLGIRPEGWLMPKVTEGSAITSNGTGQVLVDRKLKDSGVGLGTVLVDQASGLKWTVSGFVSDESFSHSPAVFLNEHDWRQLQLATMARPGTGGSGDEKTYSAIAVKADKHQAEQLVSALPDSEIVTKSDAVSAIPGYKEEQGSLWMMIIFLFIISSFVLAVFFYVITIQKSSQFGILKAIGTRTAYLVRSVTLQVLLLSAGSLIVSMLLVQAIEAVLPGGMPFQLQPSTLAYTSGAFIAMSLAGSLLSVWKVTKIDALDAIGRSAA</sequence>
<evidence type="ECO:0000256" key="5">
    <source>
        <dbReference type="ARBA" id="ARBA00022448"/>
    </source>
</evidence>
<evidence type="ECO:0000256" key="6">
    <source>
        <dbReference type="ARBA" id="ARBA00022475"/>
    </source>
</evidence>
<proteinExistence type="inferred from homology"/>
<evidence type="ECO:0000256" key="1">
    <source>
        <dbReference type="ARBA" id="ARBA00004651"/>
    </source>
</evidence>
<evidence type="ECO:0000256" key="3">
    <source>
        <dbReference type="ARBA" id="ARBA00011131"/>
    </source>
</evidence>
<feature type="domain" description="ABC3 transporter permease C-terminal" evidence="12">
    <location>
        <begin position="255"/>
        <end position="365"/>
    </location>
</feature>
<protein>
    <recommendedName>
        <fullName evidence="4">Putative hemin transport system permease protein HrtB</fullName>
    </recommendedName>
</protein>
<evidence type="ECO:0000256" key="11">
    <source>
        <dbReference type="SAM" id="Phobius"/>
    </source>
</evidence>
<dbReference type="AlphaFoldDB" id="A0A920CB20"/>
<accession>A0A920CB20</accession>
<dbReference type="PANTHER" id="PTHR43738:SF1">
    <property type="entry name" value="HEMIN TRANSPORT SYSTEM PERMEASE PROTEIN HRTB-RELATED"/>
    <property type="match status" value="1"/>
</dbReference>
<dbReference type="InterPro" id="IPR003838">
    <property type="entry name" value="ABC3_permease_C"/>
</dbReference>
<comment type="function">
    <text evidence="10">Part of the ABC transporter complex hrt involved in hemin import. Responsible for the translocation of the substrate across the membrane.</text>
</comment>
<name>A0A920CB20_9BACL</name>
<reference evidence="13" key="1">
    <citation type="submission" date="2021-03" db="EMBL/GenBank/DDBJ databases">
        <title>Antimicrobial resistance genes in bacteria isolated from Japanese honey, and their potential for conferring macrolide and lincosamide resistance in the American foulbrood pathogen Paenibacillus larvae.</title>
        <authorList>
            <person name="Okamoto M."/>
            <person name="Kumagai M."/>
            <person name="Kanamori H."/>
            <person name="Takamatsu D."/>
        </authorList>
    </citation>
    <scope>NUCLEOTIDE SEQUENCE</scope>
    <source>
        <strain evidence="13">J2TS6</strain>
    </source>
</reference>
<comment type="caution">
    <text evidence="13">The sequence shown here is derived from an EMBL/GenBank/DDBJ whole genome shotgun (WGS) entry which is preliminary data.</text>
</comment>
<keyword evidence="9 11" id="KW-0472">Membrane</keyword>
<gene>
    <name evidence="13" type="ORF">J2TS6_40310</name>
</gene>
<feature type="transmembrane region" description="Helical" evidence="11">
    <location>
        <begin position="253"/>
        <end position="275"/>
    </location>
</feature>
<evidence type="ECO:0000256" key="10">
    <source>
        <dbReference type="ARBA" id="ARBA00024973"/>
    </source>
</evidence>
<comment type="subcellular location">
    <subcellularLocation>
        <location evidence="1">Cell membrane</location>
        <topology evidence="1">Multi-pass membrane protein</topology>
    </subcellularLocation>
</comment>
<dbReference type="Proteomes" id="UP000679779">
    <property type="component" value="Unassembled WGS sequence"/>
</dbReference>
<dbReference type="GO" id="GO:0005886">
    <property type="term" value="C:plasma membrane"/>
    <property type="evidence" value="ECO:0007669"/>
    <property type="project" value="UniProtKB-SubCell"/>
</dbReference>
<evidence type="ECO:0000256" key="4">
    <source>
        <dbReference type="ARBA" id="ARBA00016962"/>
    </source>
</evidence>
<dbReference type="Pfam" id="PF02687">
    <property type="entry name" value="FtsX"/>
    <property type="match status" value="1"/>
</dbReference>
<evidence type="ECO:0000256" key="9">
    <source>
        <dbReference type="ARBA" id="ARBA00023136"/>
    </source>
</evidence>
<dbReference type="PANTHER" id="PTHR43738">
    <property type="entry name" value="ABC TRANSPORTER, MEMBRANE PROTEIN"/>
    <property type="match status" value="1"/>
</dbReference>
<comment type="similarity">
    <text evidence="2">Belongs to the ABC-4 integral membrane protein family. HrtB subfamily.</text>
</comment>
<keyword evidence="5" id="KW-0813">Transport</keyword>
<keyword evidence="8 11" id="KW-1133">Transmembrane helix</keyword>
<organism evidence="13 14">
    <name type="scientific">Paenibacillus albilobatus</name>
    <dbReference type="NCBI Taxonomy" id="2716884"/>
    <lineage>
        <taxon>Bacteria</taxon>
        <taxon>Bacillati</taxon>
        <taxon>Bacillota</taxon>
        <taxon>Bacilli</taxon>
        <taxon>Bacillales</taxon>
        <taxon>Paenibacillaceae</taxon>
        <taxon>Paenibacillus</taxon>
    </lineage>
</organism>
<evidence type="ECO:0000313" key="14">
    <source>
        <dbReference type="Proteomes" id="UP000679779"/>
    </source>
</evidence>
<evidence type="ECO:0000256" key="7">
    <source>
        <dbReference type="ARBA" id="ARBA00022692"/>
    </source>
</evidence>
<dbReference type="RefSeq" id="WP_160042972.1">
    <property type="nucleotide sequence ID" value="NZ_BORQ01000005.1"/>
</dbReference>
<feature type="transmembrane region" description="Helical" evidence="11">
    <location>
        <begin position="295"/>
        <end position="319"/>
    </location>
</feature>
<evidence type="ECO:0000259" key="12">
    <source>
        <dbReference type="Pfam" id="PF02687"/>
    </source>
</evidence>
<dbReference type="InterPro" id="IPR051125">
    <property type="entry name" value="ABC-4/HrtB_transporter"/>
</dbReference>
<keyword evidence="7 11" id="KW-0812">Transmembrane</keyword>
<evidence type="ECO:0000256" key="8">
    <source>
        <dbReference type="ARBA" id="ARBA00022989"/>
    </source>
</evidence>
<keyword evidence="14" id="KW-1185">Reference proteome</keyword>
<keyword evidence="6" id="KW-1003">Cell membrane</keyword>